<proteinExistence type="predicted"/>
<comment type="caution">
    <text evidence="3">The sequence shown here is derived from an EMBL/GenBank/DDBJ whole genome shotgun (WGS) entry which is preliminary data.</text>
</comment>
<gene>
    <name evidence="3" type="ORF">GS634_00090</name>
</gene>
<evidence type="ECO:0000313" key="3">
    <source>
        <dbReference type="EMBL" id="NOE16516.1"/>
    </source>
</evidence>
<dbReference type="Proteomes" id="UP000597886">
    <property type="component" value="Unassembled WGS sequence"/>
</dbReference>
<dbReference type="RefSeq" id="WP_171327720.1">
    <property type="nucleotide sequence ID" value="NZ_WVRA01000001.1"/>
</dbReference>
<dbReference type="Pfam" id="PF22725">
    <property type="entry name" value="GFO_IDH_MocA_C3"/>
    <property type="match status" value="1"/>
</dbReference>
<dbReference type="InterPro" id="IPR055170">
    <property type="entry name" value="GFO_IDH_MocA-like_dom"/>
</dbReference>
<dbReference type="Gene3D" id="3.30.360.10">
    <property type="entry name" value="Dihydrodipicolinate Reductase, domain 2"/>
    <property type="match status" value="1"/>
</dbReference>
<dbReference type="Pfam" id="PF01408">
    <property type="entry name" value="GFO_IDH_MocA"/>
    <property type="match status" value="1"/>
</dbReference>
<organism evidence="3 4">
    <name type="scientific">Ruegeria atlantica</name>
    <dbReference type="NCBI Taxonomy" id="81569"/>
    <lineage>
        <taxon>Bacteria</taxon>
        <taxon>Pseudomonadati</taxon>
        <taxon>Pseudomonadota</taxon>
        <taxon>Alphaproteobacteria</taxon>
        <taxon>Rhodobacterales</taxon>
        <taxon>Roseobacteraceae</taxon>
        <taxon>Ruegeria</taxon>
    </lineage>
</organism>
<feature type="domain" description="GFO/IDH/MocA-like oxidoreductase" evidence="2">
    <location>
        <begin position="129"/>
        <end position="250"/>
    </location>
</feature>
<accession>A0AA90YQ64</accession>
<dbReference type="PANTHER" id="PTHR43249">
    <property type="entry name" value="UDP-N-ACETYL-2-AMINO-2-DEOXY-D-GLUCURONATE OXIDASE"/>
    <property type="match status" value="1"/>
</dbReference>
<dbReference type="SUPFAM" id="SSF51735">
    <property type="entry name" value="NAD(P)-binding Rossmann-fold domains"/>
    <property type="match status" value="1"/>
</dbReference>
<protein>
    <submittedName>
        <fullName evidence="3">Gfo/Idh/MocA family oxidoreductase</fullName>
    </submittedName>
</protein>
<dbReference type="InterPro" id="IPR052515">
    <property type="entry name" value="Gfo/Idh/MocA_Oxidoreductase"/>
</dbReference>
<dbReference type="Gene3D" id="3.40.50.720">
    <property type="entry name" value="NAD(P)-binding Rossmann-like Domain"/>
    <property type="match status" value="1"/>
</dbReference>
<feature type="domain" description="Gfo/Idh/MocA-like oxidoreductase N-terminal" evidence="1">
    <location>
        <begin position="1"/>
        <end position="116"/>
    </location>
</feature>
<evidence type="ECO:0000259" key="1">
    <source>
        <dbReference type="Pfam" id="PF01408"/>
    </source>
</evidence>
<name>A0AA90YQ64_9RHOB</name>
<dbReference type="InterPro" id="IPR036291">
    <property type="entry name" value="NAD(P)-bd_dom_sf"/>
</dbReference>
<reference evidence="3" key="1">
    <citation type="submission" date="2019-12" db="EMBL/GenBank/DDBJ databases">
        <title>Ruegeria JWLKs population differentiation of coral mucus and skeleton niches.</title>
        <authorList>
            <person name="Luo D."/>
        </authorList>
    </citation>
    <scope>NUCLEOTIDE SEQUENCE</scope>
    <source>
        <strain evidence="3">HKCCD6181</strain>
    </source>
</reference>
<dbReference type="AlphaFoldDB" id="A0AA90YQ64"/>
<evidence type="ECO:0000259" key="2">
    <source>
        <dbReference type="Pfam" id="PF22725"/>
    </source>
</evidence>
<dbReference type="InterPro" id="IPR000683">
    <property type="entry name" value="Gfo/Idh/MocA-like_OxRdtase_N"/>
</dbReference>
<evidence type="ECO:0000313" key="4">
    <source>
        <dbReference type="Proteomes" id="UP000597886"/>
    </source>
</evidence>
<dbReference type="EMBL" id="WVRA01000001">
    <property type="protein sequence ID" value="NOE16516.1"/>
    <property type="molecule type" value="Genomic_DNA"/>
</dbReference>
<sequence>MNIALIGLGMVSGTHVAAIRASDQGLCLAGVLGRNPEKTAEFARRNDTRAFGSVEEIANDPNLDFAIIATPPDQRTELVRVLSTASKPILMEKPIERTLDAATAIVEQCEMSGVPLGIVFQHRARAASQALKAAIEQDELGAIATVEIRVPWWRDQSYYDEPGRGTYARDGGGVMISQAIHTLDLAMWLLGPISDIRAVMRKTPLHNLEAEDWAGAIFEMDNGAVGTMMATTAEYPGAAESITIQGTRAKAHLKSGVLTLTTFEGRKSTVGETSATGGGADPMAFTHAWHQTVIEDFAKAVSSGTQPMATGRSALLTHAVIDAMQIANRTGQKTRVIS</sequence>
<dbReference type="SUPFAM" id="SSF55347">
    <property type="entry name" value="Glyceraldehyde-3-phosphate dehydrogenase-like, C-terminal domain"/>
    <property type="match status" value="1"/>
</dbReference>
<dbReference type="GO" id="GO:0000166">
    <property type="term" value="F:nucleotide binding"/>
    <property type="evidence" value="ECO:0007669"/>
    <property type="project" value="InterPro"/>
</dbReference>
<dbReference type="PANTHER" id="PTHR43249:SF1">
    <property type="entry name" value="D-GLUCOSIDE 3-DEHYDROGENASE"/>
    <property type="match status" value="1"/>
</dbReference>